<dbReference type="UniPathway" id="UPA00558">
    <property type="reaction ID" value="UER00742"/>
</dbReference>
<evidence type="ECO:0000256" key="2">
    <source>
        <dbReference type="ARBA" id="ARBA00010101"/>
    </source>
</evidence>
<feature type="domain" description="Cytidyltransferase-like" evidence="12">
    <location>
        <begin position="226"/>
        <end position="306"/>
    </location>
</feature>
<feature type="domain" description="Cytidyltransferase-like" evidence="12">
    <location>
        <begin position="27"/>
        <end position="160"/>
    </location>
</feature>
<keyword evidence="3" id="KW-0444">Lipid biosynthesis</keyword>
<comment type="pathway">
    <text evidence="9">Phospholipid metabolism; phosphatidylethanolamine biosynthesis; phosphatidylethanolamine from ethanolamine: step 2/3.</text>
</comment>
<dbReference type="GO" id="GO:0005737">
    <property type="term" value="C:cytoplasm"/>
    <property type="evidence" value="ECO:0007669"/>
    <property type="project" value="TreeGrafter"/>
</dbReference>
<dbReference type="InterPro" id="IPR041723">
    <property type="entry name" value="CCT"/>
</dbReference>
<evidence type="ECO:0000313" key="13">
    <source>
        <dbReference type="EMBL" id="BAO40068.2"/>
    </source>
</evidence>
<sequence length="332" mass="37750">MYSIHASAQHPPIFPLAMQLKENRVWIDGCFDFTHHGHSGAILQARRTIPLDQQQGAALICGVHNDADIEFNKGGKPVMQEEERYEHTLSNRWCDEIVRDAPYVTDHRVLDAYGCKYVVHGDDITLDHDGKDCYQEMKDMGRFKVVKRTEGVSTTEIIDRILRDKGQNPHTGEVDSEALKRYSSDKSGYRPWCWVFGRDFDDVVVEGRGQLGNGNQWTVVQESDGFDLFNVGHIQQLRKLKEQGKLVCCSMGTDPARHVYMTLEERCLSVLSCEYVDAVVLKPEPQLTAGHSTSTDTVTITTSLKPEIINRISVNRDHYVKRNIKKGVTYDH</sequence>
<evidence type="ECO:0000256" key="4">
    <source>
        <dbReference type="ARBA" id="ARBA00022679"/>
    </source>
</evidence>
<dbReference type="VEuPathDB" id="FungiDB:KLMA_40044"/>
<dbReference type="Gene3D" id="3.40.50.620">
    <property type="entry name" value="HUPs"/>
    <property type="match status" value="2"/>
</dbReference>
<dbReference type="GO" id="GO:0004306">
    <property type="term" value="F:ethanolamine-phosphate cytidylyltransferase activity"/>
    <property type="evidence" value="ECO:0007669"/>
    <property type="project" value="UniProtKB-EC"/>
</dbReference>
<keyword evidence="4 13" id="KW-0808">Transferase</keyword>
<evidence type="ECO:0000256" key="10">
    <source>
        <dbReference type="ARBA" id="ARBA00024221"/>
    </source>
</evidence>
<dbReference type="RefSeq" id="XP_022675895.1">
    <property type="nucleotide sequence ID" value="XM_022819317.1"/>
</dbReference>
<keyword evidence="6" id="KW-0443">Lipid metabolism</keyword>
<dbReference type="Pfam" id="PF01467">
    <property type="entry name" value="CTP_transf_like"/>
    <property type="match status" value="2"/>
</dbReference>
<accession>W0TAK3</accession>
<evidence type="ECO:0000256" key="11">
    <source>
        <dbReference type="ARBA" id="ARBA00031473"/>
    </source>
</evidence>
<dbReference type="OrthoDB" id="40021at2759"/>
<dbReference type="Proteomes" id="UP000065495">
    <property type="component" value="Chromosome 4"/>
</dbReference>
<dbReference type="InterPro" id="IPR044608">
    <property type="entry name" value="Ect1/PCYT2"/>
</dbReference>
<evidence type="ECO:0000256" key="3">
    <source>
        <dbReference type="ARBA" id="ARBA00022516"/>
    </source>
</evidence>
<evidence type="ECO:0000259" key="12">
    <source>
        <dbReference type="Pfam" id="PF01467"/>
    </source>
</evidence>
<organism evidence="13 14">
    <name type="scientific">Kluyveromyces marxianus (strain DMKU3-1042 / BCC 29191 / NBRC 104275)</name>
    <name type="common">Yeast</name>
    <name type="synonym">Candida kefyr</name>
    <dbReference type="NCBI Taxonomy" id="1003335"/>
    <lineage>
        <taxon>Eukaryota</taxon>
        <taxon>Fungi</taxon>
        <taxon>Dikarya</taxon>
        <taxon>Ascomycota</taxon>
        <taxon>Saccharomycotina</taxon>
        <taxon>Saccharomycetes</taxon>
        <taxon>Saccharomycetales</taxon>
        <taxon>Saccharomycetaceae</taxon>
        <taxon>Kluyveromyces</taxon>
    </lineage>
</organism>
<protein>
    <recommendedName>
        <fullName evidence="10">ethanolamine-phosphate cytidylyltransferase</fullName>
        <ecNumber evidence="10">2.7.7.14</ecNumber>
    </recommendedName>
    <alternativeName>
        <fullName evidence="11">CTP:phosphoethanolamine cytidylyltransferase</fullName>
    </alternativeName>
</protein>
<keyword evidence="5 13" id="KW-0548">Nucleotidyltransferase</keyword>
<evidence type="ECO:0000256" key="9">
    <source>
        <dbReference type="ARBA" id="ARBA00024191"/>
    </source>
</evidence>
<evidence type="ECO:0000256" key="7">
    <source>
        <dbReference type="ARBA" id="ARBA00023209"/>
    </source>
</evidence>
<evidence type="ECO:0000256" key="5">
    <source>
        <dbReference type="ARBA" id="ARBA00022695"/>
    </source>
</evidence>
<dbReference type="InterPro" id="IPR014729">
    <property type="entry name" value="Rossmann-like_a/b/a_fold"/>
</dbReference>
<evidence type="ECO:0000256" key="1">
    <source>
        <dbReference type="ARBA" id="ARBA00005189"/>
    </source>
</evidence>
<dbReference type="AlphaFoldDB" id="W0TAK3"/>
<dbReference type="CDD" id="cd02174">
    <property type="entry name" value="CCT"/>
    <property type="match status" value="1"/>
</dbReference>
<dbReference type="EMBL" id="AP012216">
    <property type="protein sequence ID" value="BAO40068.2"/>
    <property type="molecule type" value="Genomic_DNA"/>
</dbReference>
<keyword evidence="8" id="KW-1208">Phospholipid metabolism</keyword>
<comment type="pathway">
    <text evidence="1">Lipid metabolism.</text>
</comment>
<dbReference type="EC" id="2.7.7.14" evidence="10"/>
<gene>
    <name evidence="13" type="primary">ECT1</name>
    <name evidence="13" type="ORF">KLMA_40044</name>
</gene>
<evidence type="ECO:0000256" key="8">
    <source>
        <dbReference type="ARBA" id="ARBA00023264"/>
    </source>
</evidence>
<dbReference type="PANTHER" id="PTHR45780:SF2">
    <property type="entry name" value="ETHANOLAMINE-PHOSPHATE CYTIDYLYLTRANSFERASE"/>
    <property type="match status" value="1"/>
</dbReference>
<reference evidence="13 14" key="1">
    <citation type="journal article" date="2015" name="Biotechnol. Biofuels">
        <title>Genetic basis of the highly efficient yeast Kluyveromyces marxianus: complete genome sequence and transcriptome analyses.</title>
        <authorList>
            <person name="Lertwattanasakul N."/>
            <person name="Kosaka T."/>
            <person name="Hosoyama A."/>
            <person name="Suzuki Y."/>
            <person name="Rodrussamee N."/>
            <person name="Matsutani M."/>
            <person name="Murata M."/>
            <person name="Fujimoto N."/>
            <person name="Suprayogi"/>
            <person name="Tsuchikane K."/>
            <person name="Limtong S."/>
            <person name="Fujita N."/>
            <person name="Yamada M."/>
        </authorList>
    </citation>
    <scope>NUCLEOTIDE SEQUENCE [LARGE SCALE GENOMIC DNA]</scope>
    <source>
        <strain evidence="14">DMKU3-1042 / BCC 29191 / NBRC 104275</strain>
    </source>
</reference>
<dbReference type="InterPro" id="IPR004821">
    <property type="entry name" value="Cyt_trans-like"/>
</dbReference>
<proteinExistence type="inferred from homology"/>
<dbReference type="SUPFAM" id="SSF52374">
    <property type="entry name" value="Nucleotidylyl transferase"/>
    <property type="match status" value="2"/>
</dbReference>
<keyword evidence="7" id="KW-0594">Phospholipid biosynthesis</keyword>
<dbReference type="GO" id="GO:0006646">
    <property type="term" value="P:phosphatidylethanolamine biosynthetic process"/>
    <property type="evidence" value="ECO:0007669"/>
    <property type="project" value="UniProtKB-UniPathway"/>
</dbReference>
<dbReference type="PANTHER" id="PTHR45780">
    <property type="entry name" value="ETHANOLAMINE-PHOSPHATE CYTIDYLYLTRANSFERASE"/>
    <property type="match status" value="1"/>
</dbReference>
<comment type="similarity">
    <text evidence="2">Belongs to the cytidylyltransferase family.</text>
</comment>
<evidence type="ECO:0000256" key="6">
    <source>
        <dbReference type="ARBA" id="ARBA00023098"/>
    </source>
</evidence>
<name>W0TAK3_KLUMD</name>
<dbReference type="KEGG" id="kmx:KLMA_40044"/>
<evidence type="ECO:0000313" key="14">
    <source>
        <dbReference type="Proteomes" id="UP000065495"/>
    </source>
</evidence>
<dbReference type="GeneID" id="34716039"/>